<proteinExistence type="predicted"/>
<organism evidence="1 2">
    <name type="scientific">Portunus trituberculatus</name>
    <name type="common">Swimming crab</name>
    <name type="synonym">Neptunus trituberculatus</name>
    <dbReference type="NCBI Taxonomy" id="210409"/>
    <lineage>
        <taxon>Eukaryota</taxon>
        <taxon>Metazoa</taxon>
        <taxon>Ecdysozoa</taxon>
        <taxon>Arthropoda</taxon>
        <taxon>Crustacea</taxon>
        <taxon>Multicrustacea</taxon>
        <taxon>Malacostraca</taxon>
        <taxon>Eumalacostraca</taxon>
        <taxon>Eucarida</taxon>
        <taxon>Decapoda</taxon>
        <taxon>Pleocyemata</taxon>
        <taxon>Brachyura</taxon>
        <taxon>Eubrachyura</taxon>
        <taxon>Portunoidea</taxon>
        <taxon>Portunidae</taxon>
        <taxon>Portuninae</taxon>
        <taxon>Portunus</taxon>
    </lineage>
</organism>
<dbReference type="OrthoDB" id="10048737at2759"/>
<evidence type="ECO:0000313" key="2">
    <source>
        <dbReference type="Proteomes" id="UP000324222"/>
    </source>
</evidence>
<dbReference type="Proteomes" id="UP000324222">
    <property type="component" value="Unassembled WGS sequence"/>
</dbReference>
<dbReference type="InterPro" id="IPR036179">
    <property type="entry name" value="Ig-like_dom_sf"/>
</dbReference>
<sequence>MVVVAARRGATAYLPCAITSGHPFEPPLLVLWYRDSSVTPAYRYGCVILKSNSVIFLSLYRQVHGPAPLVQVNGSNYIFSSFSFHHFCGSIYLIT</sequence>
<dbReference type="AlphaFoldDB" id="A0A5B7J736"/>
<accession>A0A5B7J736</accession>
<evidence type="ECO:0008006" key="3">
    <source>
        <dbReference type="Google" id="ProtNLM"/>
    </source>
</evidence>
<name>A0A5B7J736_PORTR</name>
<protein>
    <recommendedName>
        <fullName evidence="3">Ig-like domain-containing protein</fullName>
    </recommendedName>
</protein>
<reference evidence="1 2" key="1">
    <citation type="submission" date="2019-05" db="EMBL/GenBank/DDBJ databases">
        <title>Another draft genome of Portunus trituberculatus and its Hox gene families provides insights of decapod evolution.</title>
        <authorList>
            <person name="Jeong J.-H."/>
            <person name="Song I."/>
            <person name="Kim S."/>
            <person name="Choi T."/>
            <person name="Kim D."/>
            <person name="Ryu S."/>
            <person name="Kim W."/>
        </authorList>
    </citation>
    <scope>NUCLEOTIDE SEQUENCE [LARGE SCALE GENOMIC DNA]</scope>
    <source>
        <tissue evidence="1">Muscle</tissue>
    </source>
</reference>
<dbReference type="EMBL" id="VSRR010083839">
    <property type="protein sequence ID" value="MPC90273.1"/>
    <property type="molecule type" value="Genomic_DNA"/>
</dbReference>
<gene>
    <name evidence="1" type="ORF">E2C01_085250</name>
</gene>
<keyword evidence="2" id="KW-1185">Reference proteome</keyword>
<dbReference type="SUPFAM" id="SSF48726">
    <property type="entry name" value="Immunoglobulin"/>
    <property type="match status" value="1"/>
</dbReference>
<comment type="caution">
    <text evidence="1">The sequence shown here is derived from an EMBL/GenBank/DDBJ whole genome shotgun (WGS) entry which is preliminary data.</text>
</comment>
<evidence type="ECO:0000313" key="1">
    <source>
        <dbReference type="EMBL" id="MPC90273.1"/>
    </source>
</evidence>